<dbReference type="InterPro" id="IPR029063">
    <property type="entry name" value="SAM-dependent_MTases_sf"/>
</dbReference>
<sequence length="255" mass="28035">MSSPAPAGDFDYDRHGHGYARQRRTDPRIAAHVHAALGPARTVVNVGAGAGSYEPEDRHVVAVEPSAAMRAQRPRHLAPAVNATAERLPFDDDAFDAAMATVTVHQWSDTERGLRELRRVSRGPVVVLTFDGDALDLLWLAEYAPELIAAERRRYPPIDLIASLVGGRADVVPVAIPIDCVDGFTEAYYARPERFLDPGVRASQSAWGFVDDAAEARAVEELRRDLESGAWDHRHGRLRDQPEFLGSLRLIIGHP</sequence>
<dbReference type="Proteomes" id="UP000238312">
    <property type="component" value="Unassembled WGS sequence"/>
</dbReference>
<proteinExistence type="predicted"/>
<reference evidence="3 4" key="1">
    <citation type="submission" date="2018-03" db="EMBL/GenBank/DDBJ databases">
        <title>Genomic Encyclopedia of Type Strains, Phase III (KMG-III): the genomes of soil and plant-associated and newly described type strains.</title>
        <authorList>
            <person name="Whitman W."/>
        </authorList>
    </citation>
    <scope>NUCLEOTIDE SEQUENCE [LARGE SCALE GENOMIC DNA]</scope>
    <source>
        <strain evidence="3 4">CGMCC 4.7104</strain>
    </source>
</reference>
<accession>A0A2T0N7S4</accession>
<keyword evidence="3" id="KW-0808">Transferase</keyword>
<dbReference type="Gene3D" id="3.40.50.150">
    <property type="entry name" value="Vaccinia Virus protein VP39"/>
    <property type="match status" value="1"/>
</dbReference>
<evidence type="ECO:0000313" key="3">
    <source>
        <dbReference type="EMBL" id="PRX68590.1"/>
    </source>
</evidence>
<evidence type="ECO:0000313" key="4">
    <source>
        <dbReference type="Proteomes" id="UP000238312"/>
    </source>
</evidence>
<dbReference type="GO" id="GO:0008757">
    <property type="term" value="F:S-adenosylmethionine-dependent methyltransferase activity"/>
    <property type="evidence" value="ECO:0007669"/>
    <property type="project" value="InterPro"/>
</dbReference>
<dbReference type="RefSeq" id="WP_245955713.1">
    <property type="nucleotide sequence ID" value="NZ_JBFAIB010000003.1"/>
</dbReference>
<keyword evidence="4" id="KW-1185">Reference proteome</keyword>
<keyword evidence="3" id="KW-0489">Methyltransferase</keyword>
<dbReference type="InterPro" id="IPR013216">
    <property type="entry name" value="Methyltransf_11"/>
</dbReference>
<dbReference type="EMBL" id="PVNG01000003">
    <property type="protein sequence ID" value="PRX68590.1"/>
    <property type="molecule type" value="Genomic_DNA"/>
</dbReference>
<dbReference type="AlphaFoldDB" id="A0A2T0N7S4"/>
<evidence type="ECO:0000256" key="1">
    <source>
        <dbReference type="SAM" id="MobiDB-lite"/>
    </source>
</evidence>
<dbReference type="Pfam" id="PF08241">
    <property type="entry name" value="Methyltransf_11"/>
    <property type="match status" value="1"/>
</dbReference>
<organism evidence="3 4">
    <name type="scientific">Nonomuraea fuscirosea</name>
    <dbReference type="NCBI Taxonomy" id="1291556"/>
    <lineage>
        <taxon>Bacteria</taxon>
        <taxon>Bacillati</taxon>
        <taxon>Actinomycetota</taxon>
        <taxon>Actinomycetes</taxon>
        <taxon>Streptosporangiales</taxon>
        <taxon>Streptosporangiaceae</taxon>
        <taxon>Nonomuraea</taxon>
    </lineage>
</organism>
<protein>
    <submittedName>
        <fullName evidence="3">Methyltransferase family protein</fullName>
    </submittedName>
</protein>
<feature type="domain" description="Methyltransferase type 11" evidence="2">
    <location>
        <begin position="45"/>
        <end position="121"/>
    </location>
</feature>
<gene>
    <name evidence="3" type="ORF">B0I32_103552</name>
</gene>
<name>A0A2T0N7S4_9ACTN</name>
<evidence type="ECO:0000259" key="2">
    <source>
        <dbReference type="Pfam" id="PF08241"/>
    </source>
</evidence>
<comment type="caution">
    <text evidence="3">The sequence shown here is derived from an EMBL/GenBank/DDBJ whole genome shotgun (WGS) entry which is preliminary data.</text>
</comment>
<dbReference type="GO" id="GO:0032259">
    <property type="term" value="P:methylation"/>
    <property type="evidence" value="ECO:0007669"/>
    <property type="project" value="UniProtKB-KW"/>
</dbReference>
<feature type="region of interest" description="Disordered" evidence="1">
    <location>
        <begin position="1"/>
        <end position="21"/>
    </location>
</feature>
<dbReference type="SUPFAM" id="SSF53335">
    <property type="entry name" value="S-adenosyl-L-methionine-dependent methyltransferases"/>
    <property type="match status" value="1"/>
</dbReference>